<feature type="compositionally biased region" description="Basic and acidic residues" evidence="6">
    <location>
        <begin position="722"/>
        <end position="740"/>
    </location>
</feature>
<dbReference type="InterPro" id="IPR012677">
    <property type="entry name" value="Nucleotide-bd_a/b_plait_sf"/>
</dbReference>
<evidence type="ECO:0000256" key="2">
    <source>
        <dbReference type="ARBA" id="ARBA00022737"/>
    </source>
</evidence>
<feature type="region of interest" description="Disordered" evidence="6">
    <location>
        <begin position="690"/>
        <end position="740"/>
    </location>
</feature>
<feature type="domain" description="RRM" evidence="7">
    <location>
        <begin position="532"/>
        <end position="665"/>
    </location>
</feature>
<dbReference type="GO" id="GO:0003729">
    <property type="term" value="F:mRNA binding"/>
    <property type="evidence" value="ECO:0007669"/>
    <property type="project" value="TreeGrafter"/>
</dbReference>
<dbReference type="PANTHER" id="PTHR48039:SF5">
    <property type="entry name" value="RNA-BINDING PROTEIN 28"/>
    <property type="match status" value="1"/>
</dbReference>
<dbReference type="EMBL" id="PEDP01000029">
    <property type="protein sequence ID" value="POS88123.1"/>
    <property type="molecule type" value="Genomic_DNA"/>
</dbReference>
<feature type="domain" description="RRM" evidence="7">
    <location>
        <begin position="155"/>
        <end position="233"/>
    </location>
</feature>
<feature type="domain" description="RRM" evidence="7">
    <location>
        <begin position="36"/>
        <end position="114"/>
    </location>
</feature>
<proteinExistence type="predicted"/>
<feature type="compositionally biased region" description="Basic residues" evidence="6">
    <location>
        <begin position="712"/>
        <end position="721"/>
    </location>
</feature>
<accession>A0A2S4Q1G4</accession>
<reference evidence="8 9" key="1">
    <citation type="submission" date="2017-10" db="EMBL/GenBank/DDBJ databases">
        <title>Development of genomic resources for the powdery mildew, Erysiphe pulchra.</title>
        <authorList>
            <person name="Wadl P.A."/>
            <person name="Mack B.M."/>
            <person name="Moore G."/>
            <person name="Beltz S.B."/>
        </authorList>
    </citation>
    <scope>NUCLEOTIDE SEQUENCE [LARGE SCALE GENOMIC DNA]</scope>
    <source>
        <strain evidence="8">Cflorida</strain>
    </source>
</reference>
<keyword evidence="4" id="KW-0539">Nucleus</keyword>
<organism evidence="8 9">
    <name type="scientific">Erysiphe pulchra</name>
    <dbReference type="NCBI Taxonomy" id="225359"/>
    <lineage>
        <taxon>Eukaryota</taxon>
        <taxon>Fungi</taxon>
        <taxon>Dikarya</taxon>
        <taxon>Ascomycota</taxon>
        <taxon>Pezizomycotina</taxon>
        <taxon>Leotiomycetes</taxon>
        <taxon>Erysiphales</taxon>
        <taxon>Erysiphaceae</taxon>
        <taxon>Erysiphe</taxon>
    </lineage>
</organism>
<feature type="region of interest" description="Disordered" evidence="6">
    <location>
        <begin position="296"/>
        <end position="340"/>
    </location>
</feature>
<dbReference type="CDD" id="cd12677">
    <property type="entry name" value="RRM4_Nop4p"/>
    <property type="match status" value="1"/>
</dbReference>
<evidence type="ECO:0000256" key="3">
    <source>
        <dbReference type="ARBA" id="ARBA00022884"/>
    </source>
</evidence>
<sequence>MGKRIRETEEANGEELQVASQPRKKKRESTNASSKRTLFVRSLPATATSKDLISFFSDNYPLKHATVVLDAETKKSKGYGFVTFADTEDAQKAREDLDGTIFLGRKIKIETAEPRSREVVTDGMPSGKKTSRISQDAAVTKRDRLEKLAQMRAPPKLIIRNLPWSFKKSEQLAQLFEKYGKVKFSTLPTIKEGTQSGFGFVTMRSKKNAEKAMTSLNGTIIDGRTLAVDWAVEKSVWESQSKKDVKSQDICSSEVESKEKNNAGNQVKDKISDDLDAGASSEQENDDVNNFFKNVGHNLESEDDSNHDSSFSNDEDSISLTGNDNDSGWQSEDTDSPKDRKIIKPKKLLLAENLTTLFIRNLPFSAFDDKLKEQFEVFGPIRYARVVMDNNTGRPKGTGFVCFYKQEDADSCYYAAPRTFKSGANATKVKHSILEDEAADKSGMYTMEGRILQVSRAVDRDNAVKLTEAGTSFRADRDKDKRKLFLLKEGTIAAGTPIYDALSPLEIKTREASALQRRKLIEKNPALHLSLTRLSIRNIPRHFTSKELKALARQAVVGFALDVKSGLRAQLSKEEELRGGEEDRTAEQKRKLKGKGIVRQAKIIFEGLKGSKIAEESGAGNSRGYGFVEYYSHRWALMGLRWMNGHEIKNTGGKPQRLIVEFAIENAQVVQRRKINEEKARLRSQEVLEARKKGELPAKEKKILKKDQIMAKARKSKKKPQKKQERKPQKKSEKNHQVHN</sequence>
<evidence type="ECO:0000256" key="4">
    <source>
        <dbReference type="ARBA" id="ARBA00023242"/>
    </source>
</evidence>
<feature type="domain" description="RRM" evidence="7">
    <location>
        <begin position="355"/>
        <end position="459"/>
    </location>
</feature>
<dbReference type="SMART" id="SM00361">
    <property type="entry name" value="RRM_1"/>
    <property type="match status" value="2"/>
</dbReference>
<dbReference type="GO" id="GO:0005730">
    <property type="term" value="C:nucleolus"/>
    <property type="evidence" value="ECO:0007669"/>
    <property type="project" value="TreeGrafter"/>
</dbReference>
<dbReference type="Gene3D" id="3.30.70.330">
    <property type="match status" value="4"/>
</dbReference>
<dbReference type="STRING" id="225359.A0A2S4Q1G4"/>
<dbReference type="InterPro" id="IPR000504">
    <property type="entry name" value="RRM_dom"/>
</dbReference>
<dbReference type="Pfam" id="PF00076">
    <property type="entry name" value="RRM_1"/>
    <property type="match status" value="3"/>
</dbReference>
<dbReference type="InterPro" id="IPR034809">
    <property type="entry name" value="Nop4_RRM4"/>
</dbReference>
<evidence type="ECO:0000256" key="6">
    <source>
        <dbReference type="SAM" id="MobiDB-lite"/>
    </source>
</evidence>
<protein>
    <recommendedName>
        <fullName evidence="7">RRM domain-containing protein</fullName>
    </recommendedName>
</protein>
<dbReference type="FunFam" id="3.30.70.330:FF:000406">
    <property type="entry name" value="Related to Nucleolar protein NOP4"/>
    <property type="match status" value="1"/>
</dbReference>
<evidence type="ECO:0000259" key="7">
    <source>
        <dbReference type="PROSITE" id="PS50102"/>
    </source>
</evidence>
<keyword evidence="3 5" id="KW-0694">RNA-binding</keyword>
<evidence type="ECO:0000313" key="8">
    <source>
        <dbReference type="EMBL" id="POS88123.1"/>
    </source>
</evidence>
<feature type="compositionally biased region" description="Polar residues" evidence="6">
    <location>
        <begin position="318"/>
        <end position="331"/>
    </location>
</feature>
<name>A0A2S4Q1G4_9PEZI</name>
<feature type="region of interest" description="Disordered" evidence="6">
    <location>
        <begin position="114"/>
        <end position="136"/>
    </location>
</feature>
<comment type="subcellular location">
    <subcellularLocation>
        <location evidence="1">Nucleus</location>
    </subcellularLocation>
</comment>
<feature type="compositionally biased region" description="Basic and acidic residues" evidence="6">
    <location>
        <begin position="255"/>
        <end position="269"/>
    </location>
</feature>
<dbReference type="SUPFAM" id="SSF54928">
    <property type="entry name" value="RNA-binding domain, RBD"/>
    <property type="match status" value="4"/>
</dbReference>
<keyword evidence="9" id="KW-1185">Reference proteome</keyword>
<feature type="region of interest" description="Disordered" evidence="6">
    <location>
        <begin position="1"/>
        <end position="35"/>
    </location>
</feature>
<dbReference type="Proteomes" id="UP000237438">
    <property type="component" value="Unassembled WGS sequence"/>
</dbReference>
<dbReference type="InterPro" id="IPR051945">
    <property type="entry name" value="RRM_MRD1_RNA_proc_ribogen"/>
</dbReference>
<dbReference type="InterPro" id="IPR003954">
    <property type="entry name" value="RRM_euk-type"/>
</dbReference>
<keyword evidence="2" id="KW-0677">Repeat</keyword>
<dbReference type="PROSITE" id="PS50102">
    <property type="entry name" value="RRM"/>
    <property type="match status" value="4"/>
</dbReference>
<dbReference type="SMART" id="SM00360">
    <property type="entry name" value="RRM"/>
    <property type="match status" value="4"/>
</dbReference>
<dbReference type="InterPro" id="IPR035979">
    <property type="entry name" value="RBD_domain_sf"/>
</dbReference>
<evidence type="ECO:0000256" key="1">
    <source>
        <dbReference type="ARBA" id="ARBA00004123"/>
    </source>
</evidence>
<dbReference type="AlphaFoldDB" id="A0A2S4Q1G4"/>
<feature type="compositionally biased region" description="Basic and acidic residues" evidence="6">
    <location>
        <begin position="690"/>
        <end position="709"/>
    </location>
</feature>
<dbReference type="InterPro" id="IPR034808">
    <property type="entry name" value="Nop4p_RRM3"/>
</dbReference>
<feature type="region of interest" description="Disordered" evidence="6">
    <location>
        <begin position="247"/>
        <end position="269"/>
    </location>
</feature>
<gene>
    <name evidence="8" type="ORF">EPUL_001216</name>
</gene>
<dbReference type="PANTHER" id="PTHR48039">
    <property type="entry name" value="RNA-BINDING MOTIF PROTEIN 14B"/>
    <property type="match status" value="1"/>
</dbReference>
<comment type="caution">
    <text evidence="8">The sequence shown here is derived from an EMBL/GenBank/DDBJ whole genome shotgun (WGS) entry which is preliminary data.</text>
</comment>
<evidence type="ECO:0000313" key="9">
    <source>
        <dbReference type="Proteomes" id="UP000237438"/>
    </source>
</evidence>
<dbReference type="OrthoDB" id="267048at2759"/>
<dbReference type="CDD" id="cd12676">
    <property type="entry name" value="RRM3_Nop4p"/>
    <property type="match status" value="1"/>
</dbReference>
<evidence type="ECO:0000256" key="5">
    <source>
        <dbReference type="PROSITE-ProRule" id="PRU00176"/>
    </source>
</evidence>